<dbReference type="PANTHER" id="PTHR47939:SF1">
    <property type="entry name" value="OS04G0684500 PROTEIN"/>
    <property type="match status" value="1"/>
</dbReference>
<dbReference type="InterPro" id="IPR002885">
    <property type="entry name" value="PPR_rpt"/>
</dbReference>
<accession>A0A2N9HMC3</accession>
<dbReference type="AlphaFoldDB" id="A0A2N9HMC3"/>
<reference evidence="4" key="1">
    <citation type="submission" date="2018-02" db="EMBL/GenBank/DDBJ databases">
        <authorList>
            <person name="Cohen D.B."/>
            <person name="Kent A.D."/>
        </authorList>
    </citation>
    <scope>NUCLEOTIDE SEQUENCE</scope>
</reference>
<protein>
    <recommendedName>
        <fullName evidence="5">Pentatricopeptide repeat-containing protein</fullName>
    </recommendedName>
</protein>
<dbReference type="Gene3D" id="1.25.40.10">
    <property type="entry name" value="Tetratricopeptide repeat domain"/>
    <property type="match status" value="1"/>
</dbReference>
<evidence type="ECO:0000256" key="1">
    <source>
        <dbReference type="ARBA" id="ARBA00007626"/>
    </source>
</evidence>
<dbReference type="InterPro" id="IPR050667">
    <property type="entry name" value="PPR-containing_protein"/>
</dbReference>
<dbReference type="InterPro" id="IPR011990">
    <property type="entry name" value="TPR-like_helical_dom_sf"/>
</dbReference>
<evidence type="ECO:0008006" key="5">
    <source>
        <dbReference type="Google" id="ProtNLM"/>
    </source>
</evidence>
<keyword evidence="2" id="KW-0677">Repeat</keyword>
<dbReference type="NCBIfam" id="TIGR00756">
    <property type="entry name" value="PPR"/>
    <property type="match status" value="2"/>
</dbReference>
<dbReference type="EMBL" id="OIVN01004075">
    <property type="protein sequence ID" value="SPD15306.1"/>
    <property type="molecule type" value="Genomic_DNA"/>
</dbReference>
<proteinExistence type="inferred from homology"/>
<organism evidence="4">
    <name type="scientific">Fagus sylvatica</name>
    <name type="common">Beechnut</name>
    <dbReference type="NCBI Taxonomy" id="28930"/>
    <lineage>
        <taxon>Eukaryota</taxon>
        <taxon>Viridiplantae</taxon>
        <taxon>Streptophyta</taxon>
        <taxon>Embryophyta</taxon>
        <taxon>Tracheophyta</taxon>
        <taxon>Spermatophyta</taxon>
        <taxon>Magnoliopsida</taxon>
        <taxon>eudicotyledons</taxon>
        <taxon>Gunneridae</taxon>
        <taxon>Pentapetalae</taxon>
        <taxon>rosids</taxon>
        <taxon>fabids</taxon>
        <taxon>Fagales</taxon>
        <taxon>Fagaceae</taxon>
        <taxon>Fagus</taxon>
    </lineage>
</organism>
<evidence type="ECO:0000256" key="3">
    <source>
        <dbReference type="PROSITE-ProRule" id="PRU00708"/>
    </source>
</evidence>
<evidence type="ECO:0000313" key="4">
    <source>
        <dbReference type="EMBL" id="SPD15306.1"/>
    </source>
</evidence>
<dbReference type="Pfam" id="PF13041">
    <property type="entry name" value="PPR_2"/>
    <property type="match status" value="1"/>
</dbReference>
<comment type="similarity">
    <text evidence="1">Belongs to the PPR family. P subfamily.</text>
</comment>
<name>A0A2N9HMC3_FAGSY</name>
<evidence type="ECO:0000256" key="2">
    <source>
        <dbReference type="ARBA" id="ARBA00022737"/>
    </source>
</evidence>
<gene>
    <name evidence="4" type="ORF">FSB_LOCUS43188</name>
</gene>
<dbReference type="PANTHER" id="PTHR47939">
    <property type="entry name" value="MEMBRANE-ASSOCIATED SALT-INDUCIBLE PROTEIN-LIKE"/>
    <property type="match status" value="1"/>
</dbReference>
<dbReference type="PROSITE" id="PS51375">
    <property type="entry name" value="PPR"/>
    <property type="match status" value="2"/>
</dbReference>
<feature type="repeat" description="PPR" evidence="3">
    <location>
        <begin position="123"/>
        <end position="157"/>
    </location>
</feature>
<feature type="repeat" description="PPR" evidence="3">
    <location>
        <begin position="158"/>
        <end position="192"/>
    </location>
</feature>
<sequence length="251" mass="28572">MAPGGTILDASCMRKGSNAWQSIIGTRDFILRGACWRVEDGKTIKVWKNSWLPENHHRKVLSPIPASLRNSCASELLLPPLQGWNIAMINQLFPPCDAKAILSIPGTIWIDGMRSAGYGSKLDKKAYYGFLKILCGIERIDHALSVFKKMKEDGCEPGIKTYDLLMGKLCAHNRVDRANALFNEAKKRGVPVEPKAYEVDPRYKKKKVKVVKSSEKKRETLPEKMARKRSRLKKIRLSFVKKPKRMMRRAY</sequence>